<comment type="similarity">
    <text evidence="4">Belongs to the flavoredoxin family.</text>
</comment>
<dbReference type="GO" id="GO:0016646">
    <property type="term" value="F:oxidoreductase activity, acting on the CH-NH group of donors, NAD or NADP as acceptor"/>
    <property type="evidence" value="ECO:0007669"/>
    <property type="project" value="UniProtKB-ARBA"/>
</dbReference>
<dbReference type="SMART" id="SM00903">
    <property type="entry name" value="Flavin_Reduct"/>
    <property type="match status" value="1"/>
</dbReference>
<dbReference type="GO" id="GO:0010181">
    <property type="term" value="F:FMN binding"/>
    <property type="evidence" value="ECO:0007669"/>
    <property type="project" value="InterPro"/>
</dbReference>
<evidence type="ECO:0000259" key="5">
    <source>
        <dbReference type="SMART" id="SM00903"/>
    </source>
</evidence>
<dbReference type="PANTHER" id="PTHR33798">
    <property type="entry name" value="FLAVOPROTEIN OXYGENASE"/>
    <property type="match status" value="1"/>
</dbReference>
<keyword evidence="3" id="KW-0288">FMN</keyword>
<gene>
    <name evidence="6" type="ORF">RMCC_0485</name>
</gene>
<comment type="cofactor">
    <cofactor evidence="1">
        <name>FMN</name>
        <dbReference type="ChEBI" id="CHEBI:58210"/>
    </cofactor>
</comment>
<dbReference type="Proteomes" id="UP000069443">
    <property type="component" value="Unassembled WGS sequence"/>
</dbReference>
<evidence type="ECO:0000256" key="1">
    <source>
        <dbReference type="ARBA" id="ARBA00001917"/>
    </source>
</evidence>
<accession>A0A100W8M9</accession>
<sequence length="216" mass="24159">MNTAESHPEVTVVDFGAISSYERYKLMASLIVPRPIALITTVSDDGVVNAAPFSMFAMVAEDPPLVMVSINRHEGERRKDTARNIDATQEFVVHISDESIAEQMHRCGEAVPPWCSEPDMVGLAVVDDTVVRPPRLAAAPVAFECALHQRIDIDSRHIYFGRVLRMHARSGLVDTQRWRVHLNEFHPIGRFGASFYLTSRDRFSLNGDNESGIDEI</sequence>
<evidence type="ECO:0000313" key="6">
    <source>
        <dbReference type="EMBL" id="GAS93519.1"/>
    </source>
</evidence>
<organism evidence="6 7">
    <name type="scientific">Mycolicibacterium canariasense</name>
    <name type="common">Mycobacterium canariasense</name>
    <dbReference type="NCBI Taxonomy" id="228230"/>
    <lineage>
        <taxon>Bacteria</taxon>
        <taxon>Bacillati</taxon>
        <taxon>Actinomycetota</taxon>
        <taxon>Actinomycetes</taxon>
        <taxon>Mycobacteriales</taxon>
        <taxon>Mycobacteriaceae</taxon>
        <taxon>Mycolicibacterium</taxon>
    </lineage>
</organism>
<comment type="caution">
    <text evidence="6">The sequence shown here is derived from an EMBL/GenBank/DDBJ whole genome shotgun (WGS) entry which is preliminary data.</text>
</comment>
<dbReference type="EMBL" id="BCSY01000011">
    <property type="protein sequence ID" value="GAS93519.1"/>
    <property type="molecule type" value="Genomic_DNA"/>
</dbReference>
<name>A0A100W8M9_MYCCR</name>
<evidence type="ECO:0000256" key="4">
    <source>
        <dbReference type="ARBA" id="ARBA00038054"/>
    </source>
</evidence>
<dbReference type="Pfam" id="PF01613">
    <property type="entry name" value="Flavin_Reduct"/>
    <property type="match status" value="1"/>
</dbReference>
<dbReference type="RefSeq" id="WP_062654882.1">
    <property type="nucleotide sequence ID" value="NZ_BCSY01000011.1"/>
</dbReference>
<dbReference type="InterPro" id="IPR012349">
    <property type="entry name" value="Split_barrel_FMN-bd"/>
</dbReference>
<dbReference type="SUPFAM" id="SSF50475">
    <property type="entry name" value="FMN-binding split barrel"/>
    <property type="match status" value="1"/>
</dbReference>
<evidence type="ECO:0000256" key="2">
    <source>
        <dbReference type="ARBA" id="ARBA00022630"/>
    </source>
</evidence>
<proteinExistence type="inferred from homology"/>
<dbReference type="PANTHER" id="PTHR33798:SF5">
    <property type="entry name" value="FLAVIN REDUCTASE LIKE DOMAIN-CONTAINING PROTEIN"/>
    <property type="match status" value="1"/>
</dbReference>
<dbReference type="OrthoDB" id="9794638at2"/>
<dbReference type="AlphaFoldDB" id="A0A100W8M9"/>
<dbReference type="Gene3D" id="2.30.110.10">
    <property type="entry name" value="Electron Transport, Fmn-binding Protein, Chain A"/>
    <property type="match status" value="1"/>
</dbReference>
<reference evidence="7" key="2">
    <citation type="submission" date="2016-02" db="EMBL/GenBank/DDBJ databases">
        <title>Draft genome sequence of five rapidly growing Mycobacterium species.</title>
        <authorList>
            <person name="Katahira K."/>
            <person name="Gotou Y."/>
            <person name="Iida K."/>
            <person name="Ogura Y."/>
            <person name="Hayashi T."/>
        </authorList>
    </citation>
    <scope>NUCLEOTIDE SEQUENCE [LARGE SCALE GENOMIC DNA]</scope>
    <source>
        <strain evidence="7">JCM15298</strain>
    </source>
</reference>
<evidence type="ECO:0000256" key="3">
    <source>
        <dbReference type="ARBA" id="ARBA00022643"/>
    </source>
</evidence>
<reference evidence="7" key="1">
    <citation type="journal article" date="2016" name="Genome Announc.">
        <title>Draft Genome Sequences of Five Rapidly Growing Mycobacterium Species, M. thermoresistibile, M. fortuitum subsp. acetamidolyticum, M. canariasense, M. brisbanense, and M. novocastrense.</title>
        <authorList>
            <person name="Katahira K."/>
            <person name="Ogura Y."/>
            <person name="Gotoh Y."/>
            <person name="Hayashi T."/>
        </authorList>
    </citation>
    <scope>NUCLEOTIDE SEQUENCE [LARGE SCALE GENOMIC DNA]</scope>
    <source>
        <strain evidence="7">JCM15298</strain>
    </source>
</reference>
<evidence type="ECO:0000313" key="7">
    <source>
        <dbReference type="Proteomes" id="UP000069443"/>
    </source>
</evidence>
<feature type="domain" description="Flavin reductase like" evidence="5">
    <location>
        <begin position="29"/>
        <end position="181"/>
    </location>
</feature>
<dbReference type="STRING" id="228230.RMCC_0485"/>
<keyword evidence="7" id="KW-1185">Reference proteome</keyword>
<protein>
    <submittedName>
        <fullName evidence="6">Flavin reductase domain-containing protein</fullName>
    </submittedName>
</protein>
<keyword evidence="2" id="KW-0285">Flavoprotein</keyword>
<dbReference type="InterPro" id="IPR002563">
    <property type="entry name" value="Flavin_Rdtase-like_dom"/>
</dbReference>